<sequence>MINTLRKKCGMACSSFHLFDDNDKIVIPIDADKFKLTLAGWMQYKIKKTTSKPTIKYIHFYASNEPDPITKQILDEFSEQHQFSIEYVHHQDINSTKELYDMYIEQADLNNFNKIAISDTIEAINCSILSKMCDAGVFDGPDPKQEISIKNEEKLYIIRPFCYCLERDIDNYMKKNNLKSHLGGIFVTPTKSFEASRDALETLNSESTNIHINFFSSQFQVDSLYIGDGDGKAHEIDDI</sequence>
<dbReference type="OrthoDB" id="10408376at2759"/>
<evidence type="ECO:0000313" key="1">
    <source>
        <dbReference type="EMBL" id="EAY23180.1"/>
    </source>
</evidence>
<dbReference type="RefSeq" id="XP_001584166.1">
    <property type="nucleotide sequence ID" value="XM_001584116.1"/>
</dbReference>
<dbReference type="Gene3D" id="3.40.50.620">
    <property type="entry name" value="HUPs"/>
    <property type="match status" value="1"/>
</dbReference>
<gene>
    <name evidence="1" type="ORF">TVAG_184860</name>
</gene>
<dbReference type="InParanoid" id="A2D8D1"/>
<dbReference type="EMBL" id="DS113179">
    <property type="protein sequence ID" value="EAY23180.1"/>
    <property type="molecule type" value="Genomic_DNA"/>
</dbReference>
<reference evidence="1" key="2">
    <citation type="journal article" date="2007" name="Science">
        <title>Draft genome sequence of the sexually transmitted pathogen Trichomonas vaginalis.</title>
        <authorList>
            <person name="Carlton J.M."/>
            <person name="Hirt R.P."/>
            <person name="Silva J.C."/>
            <person name="Delcher A.L."/>
            <person name="Schatz M."/>
            <person name="Zhao Q."/>
            <person name="Wortman J.R."/>
            <person name="Bidwell S.L."/>
            <person name="Alsmark U.C.M."/>
            <person name="Besteiro S."/>
            <person name="Sicheritz-Ponten T."/>
            <person name="Noel C.J."/>
            <person name="Dacks J.B."/>
            <person name="Foster P.G."/>
            <person name="Simillion C."/>
            <person name="Van de Peer Y."/>
            <person name="Miranda-Saavedra D."/>
            <person name="Barton G.J."/>
            <person name="Westrop G.D."/>
            <person name="Mueller S."/>
            <person name="Dessi D."/>
            <person name="Fiori P.L."/>
            <person name="Ren Q."/>
            <person name="Paulsen I."/>
            <person name="Zhang H."/>
            <person name="Bastida-Corcuera F.D."/>
            <person name="Simoes-Barbosa A."/>
            <person name="Brown M.T."/>
            <person name="Hayes R.D."/>
            <person name="Mukherjee M."/>
            <person name="Okumura C.Y."/>
            <person name="Schneider R."/>
            <person name="Smith A.J."/>
            <person name="Vanacova S."/>
            <person name="Villalvazo M."/>
            <person name="Haas B.J."/>
            <person name="Pertea M."/>
            <person name="Feldblyum T.V."/>
            <person name="Utterback T.R."/>
            <person name="Shu C.L."/>
            <person name="Osoegawa K."/>
            <person name="de Jong P.J."/>
            <person name="Hrdy I."/>
            <person name="Horvathova L."/>
            <person name="Zubacova Z."/>
            <person name="Dolezal P."/>
            <person name="Malik S.B."/>
            <person name="Logsdon J.M. Jr."/>
            <person name="Henze K."/>
            <person name="Gupta A."/>
            <person name="Wang C.C."/>
            <person name="Dunne R.L."/>
            <person name="Upcroft J.A."/>
            <person name="Upcroft P."/>
            <person name="White O."/>
            <person name="Salzberg S.L."/>
            <person name="Tang P."/>
            <person name="Chiu C.-H."/>
            <person name="Lee Y.-S."/>
            <person name="Embley T.M."/>
            <person name="Coombs G.H."/>
            <person name="Mottram J.C."/>
            <person name="Tachezy J."/>
            <person name="Fraser-Liggett C.M."/>
            <person name="Johnson P.J."/>
        </authorList>
    </citation>
    <scope>NUCLEOTIDE SEQUENCE [LARGE SCALE GENOMIC DNA]</scope>
    <source>
        <strain evidence="1">G3</strain>
    </source>
</reference>
<keyword evidence="2" id="KW-1185">Reference proteome</keyword>
<dbReference type="InterPro" id="IPR014729">
    <property type="entry name" value="Rossmann-like_a/b/a_fold"/>
</dbReference>
<dbReference type="VEuPathDB" id="TrichDB:TVAGG3_0393980"/>
<protein>
    <submittedName>
        <fullName evidence="1">Uncharacterized protein</fullName>
    </submittedName>
</protein>
<dbReference type="SMR" id="A2D8D1"/>
<dbReference type="Proteomes" id="UP000001542">
    <property type="component" value="Unassembled WGS sequence"/>
</dbReference>
<evidence type="ECO:0000313" key="2">
    <source>
        <dbReference type="Proteomes" id="UP000001542"/>
    </source>
</evidence>
<dbReference type="VEuPathDB" id="TrichDB:TVAG_184860"/>
<proteinExistence type="predicted"/>
<reference evidence="1" key="1">
    <citation type="submission" date="2006-10" db="EMBL/GenBank/DDBJ databases">
        <authorList>
            <person name="Amadeo P."/>
            <person name="Zhao Q."/>
            <person name="Wortman J."/>
            <person name="Fraser-Liggett C."/>
            <person name="Carlton J."/>
        </authorList>
    </citation>
    <scope>NUCLEOTIDE SEQUENCE</scope>
    <source>
        <strain evidence="1">G3</strain>
    </source>
</reference>
<dbReference type="PANTHER" id="PTHR43686">
    <property type="entry name" value="SULFURTRANSFERASE-RELATED"/>
    <property type="match status" value="1"/>
</dbReference>
<organism evidence="1 2">
    <name type="scientific">Trichomonas vaginalis (strain ATCC PRA-98 / G3)</name>
    <dbReference type="NCBI Taxonomy" id="412133"/>
    <lineage>
        <taxon>Eukaryota</taxon>
        <taxon>Metamonada</taxon>
        <taxon>Parabasalia</taxon>
        <taxon>Trichomonadida</taxon>
        <taxon>Trichomonadidae</taxon>
        <taxon>Trichomonas</taxon>
    </lineage>
</organism>
<dbReference type="KEGG" id="tva:5468743"/>
<dbReference type="AlphaFoldDB" id="A2D8D1"/>
<accession>A2D8D1</accession>
<name>A2D8D1_TRIV3</name>
<dbReference type="PANTHER" id="PTHR43686:SF1">
    <property type="entry name" value="AMINOTRAN_5 DOMAIN-CONTAINING PROTEIN"/>
    <property type="match status" value="1"/>
</dbReference>